<organism evidence="1">
    <name type="scientific">uncultured Chloroflexia bacterium</name>
    <dbReference type="NCBI Taxonomy" id="1672391"/>
    <lineage>
        <taxon>Bacteria</taxon>
        <taxon>Bacillati</taxon>
        <taxon>Chloroflexota</taxon>
        <taxon>Chloroflexia</taxon>
        <taxon>environmental samples</taxon>
    </lineage>
</organism>
<protein>
    <submittedName>
        <fullName evidence="1">Uncharacterized protein</fullName>
    </submittedName>
</protein>
<evidence type="ECO:0000313" key="1">
    <source>
        <dbReference type="EMBL" id="CAA9233460.1"/>
    </source>
</evidence>
<sequence>MRLFKRTLTPTLLLSEAGVLVEALESHLFPPGGQKPGAHVQEVRSPAGAAAIAVQFVHTLGTRFGDLQTFRLSYFHRAPGRDLFEEYLAVPYDRLQFAAAPIGPETLSPDQRRVLIELLSKSDPKAWEASEPFRNALRA</sequence>
<reference evidence="1" key="1">
    <citation type="submission" date="2020-02" db="EMBL/GenBank/DDBJ databases">
        <authorList>
            <person name="Meier V. D."/>
        </authorList>
    </citation>
    <scope>NUCLEOTIDE SEQUENCE</scope>
    <source>
        <strain evidence="1">AVDCRST_MAG26</strain>
    </source>
</reference>
<dbReference type="EMBL" id="CADCTK010000249">
    <property type="protein sequence ID" value="CAA9233460.1"/>
    <property type="molecule type" value="Genomic_DNA"/>
</dbReference>
<dbReference type="AlphaFoldDB" id="A0A6J4HW01"/>
<accession>A0A6J4HW01</accession>
<name>A0A6J4HW01_9CHLR</name>
<proteinExistence type="predicted"/>
<gene>
    <name evidence="1" type="ORF">AVDCRST_MAG26-1083</name>
</gene>